<name>A0A858RJW7_9BACT</name>
<dbReference type="InterPro" id="IPR029063">
    <property type="entry name" value="SAM-dependent_MTases_sf"/>
</dbReference>
<gene>
    <name evidence="3" type="ORF">HHL09_11340</name>
</gene>
<dbReference type="AlphaFoldDB" id="A0A858RJW7"/>
<keyword evidence="3" id="KW-0808">Transferase</keyword>
<evidence type="ECO:0000259" key="1">
    <source>
        <dbReference type="Pfam" id="PF13847"/>
    </source>
</evidence>
<evidence type="ECO:0000259" key="2">
    <source>
        <dbReference type="Pfam" id="PF21320"/>
    </source>
</evidence>
<protein>
    <submittedName>
        <fullName evidence="3">Methyltransferase domain-containing protein</fullName>
    </submittedName>
</protein>
<accession>A0A858RJW7</accession>
<dbReference type="InterPro" id="IPR036388">
    <property type="entry name" value="WH-like_DNA-bd_sf"/>
</dbReference>
<dbReference type="Gene3D" id="1.10.10.10">
    <property type="entry name" value="Winged helix-like DNA-binding domain superfamily/Winged helix DNA-binding domain"/>
    <property type="match status" value="1"/>
</dbReference>
<dbReference type="PANTHER" id="PTHR45128">
    <property type="entry name" value="METHYLTRANSFERASE TYPE 11"/>
    <property type="match status" value="1"/>
</dbReference>
<dbReference type="GO" id="GO:0008168">
    <property type="term" value="F:methyltransferase activity"/>
    <property type="evidence" value="ECO:0007669"/>
    <property type="project" value="UniProtKB-KW"/>
</dbReference>
<reference evidence="3 4" key="1">
    <citation type="submission" date="2020-04" db="EMBL/GenBank/DDBJ databases">
        <title>Luteolibacter sp. G-1-1-1 isolated from soil.</title>
        <authorList>
            <person name="Dahal R.H."/>
        </authorList>
    </citation>
    <scope>NUCLEOTIDE SEQUENCE [LARGE SCALE GENOMIC DNA]</scope>
    <source>
        <strain evidence="3 4">G-1-1-1</strain>
    </source>
</reference>
<keyword evidence="3" id="KW-0489">Methyltransferase</keyword>
<dbReference type="InterPro" id="IPR053173">
    <property type="entry name" value="SAM-binding_MTase"/>
</dbReference>
<dbReference type="InterPro" id="IPR025714">
    <property type="entry name" value="Methyltranfer_dom"/>
</dbReference>
<dbReference type="EMBL" id="CP051774">
    <property type="protein sequence ID" value="QJE96353.1"/>
    <property type="molecule type" value="Genomic_DNA"/>
</dbReference>
<sequence length="362" mass="39031">MNSTLEPQERRTAIRPDLLEAFAGKMMVEMGAAVSGALTILGDRLGIYEALAKAGPTSSEGLAKAAGLDERYLREWLHAQAASGYIDCDPDKGLFWMNPEQIAVFADPESTLLMSAGFYSISAVYHDVPLLEAAFRSGKGVAWAEHHSCLFCGTERFFRAGYRENLVPSWIPSLDGVEAKLIAGAKVADVGCGHGASTVLMAKAYPKSHFIGFDLHEESIKVARERAAEEGVANIEFQVGTAKAFPGKDYDLVTVFDALHDMGDPVGASVHIRESLKPDGTWMIVEPMAGDTLAENLNPLGRLYYSFSTMVCTPGSRSQEVGLALGAQAGEKRLRAVVEEGGFTRFRRAAATAVNLILEARP</sequence>
<dbReference type="InterPro" id="IPR036390">
    <property type="entry name" value="WH_DNA-bd_sf"/>
</dbReference>
<dbReference type="Gene3D" id="3.40.50.150">
    <property type="entry name" value="Vaccinia Virus protein VP39"/>
    <property type="match status" value="1"/>
</dbReference>
<dbReference type="Proteomes" id="UP000501812">
    <property type="component" value="Chromosome"/>
</dbReference>
<feature type="domain" description="S-adenosylmethionine-dependent methyltransferase Rv2258c-like winged HTH" evidence="2">
    <location>
        <begin position="37"/>
        <end position="104"/>
    </location>
</feature>
<proteinExistence type="predicted"/>
<organism evidence="3 4">
    <name type="scientific">Luteolibacter luteus</name>
    <dbReference type="NCBI Taxonomy" id="2728835"/>
    <lineage>
        <taxon>Bacteria</taxon>
        <taxon>Pseudomonadati</taxon>
        <taxon>Verrucomicrobiota</taxon>
        <taxon>Verrucomicrobiia</taxon>
        <taxon>Verrucomicrobiales</taxon>
        <taxon>Verrucomicrobiaceae</taxon>
        <taxon>Luteolibacter</taxon>
    </lineage>
</organism>
<dbReference type="Pfam" id="PF21320">
    <property type="entry name" value="WHD_Rv2258c"/>
    <property type="match status" value="1"/>
</dbReference>
<dbReference type="SUPFAM" id="SSF46785">
    <property type="entry name" value="Winged helix' DNA-binding domain"/>
    <property type="match status" value="1"/>
</dbReference>
<keyword evidence="4" id="KW-1185">Reference proteome</keyword>
<evidence type="ECO:0000313" key="4">
    <source>
        <dbReference type="Proteomes" id="UP000501812"/>
    </source>
</evidence>
<evidence type="ECO:0000313" key="3">
    <source>
        <dbReference type="EMBL" id="QJE96353.1"/>
    </source>
</evidence>
<dbReference type="InterPro" id="IPR048711">
    <property type="entry name" value="WHD_Rv2258c"/>
</dbReference>
<feature type="domain" description="Methyltransferase" evidence="1">
    <location>
        <begin position="184"/>
        <end position="302"/>
    </location>
</feature>
<dbReference type="Pfam" id="PF13847">
    <property type="entry name" value="Methyltransf_31"/>
    <property type="match status" value="1"/>
</dbReference>
<dbReference type="GO" id="GO:0032259">
    <property type="term" value="P:methylation"/>
    <property type="evidence" value="ECO:0007669"/>
    <property type="project" value="UniProtKB-KW"/>
</dbReference>
<dbReference type="KEGG" id="luo:HHL09_11340"/>
<dbReference type="RefSeq" id="WP_169454754.1">
    <property type="nucleotide sequence ID" value="NZ_CP051774.1"/>
</dbReference>
<dbReference type="PANTHER" id="PTHR45128:SF2">
    <property type="entry name" value="METHYLTRANSFERASE DOMAIN-CONTAINING PROTEIN"/>
    <property type="match status" value="1"/>
</dbReference>
<dbReference type="SUPFAM" id="SSF53335">
    <property type="entry name" value="S-adenosyl-L-methionine-dependent methyltransferases"/>
    <property type="match status" value="1"/>
</dbReference>
<dbReference type="CDD" id="cd02440">
    <property type="entry name" value="AdoMet_MTases"/>
    <property type="match status" value="1"/>
</dbReference>